<protein>
    <submittedName>
        <fullName evidence="1">Uncharacterized protein</fullName>
    </submittedName>
</protein>
<organism evidence="1 2">
    <name type="scientific">Kingdonia uniflora</name>
    <dbReference type="NCBI Taxonomy" id="39325"/>
    <lineage>
        <taxon>Eukaryota</taxon>
        <taxon>Viridiplantae</taxon>
        <taxon>Streptophyta</taxon>
        <taxon>Embryophyta</taxon>
        <taxon>Tracheophyta</taxon>
        <taxon>Spermatophyta</taxon>
        <taxon>Magnoliopsida</taxon>
        <taxon>Ranunculales</taxon>
        <taxon>Circaeasteraceae</taxon>
        <taxon>Kingdonia</taxon>
    </lineage>
</organism>
<keyword evidence="2" id="KW-1185">Reference proteome</keyword>
<proteinExistence type="predicted"/>
<sequence length="77" mass="8605">GFISNDLSIAFVCAIDKCVSYRQENTIGSKFILNCLNPLISRLKNRIPFLNPSLFSSNPLICSKSDFDQTTSQAFQL</sequence>
<dbReference type="Proteomes" id="UP000541444">
    <property type="component" value="Unassembled WGS sequence"/>
</dbReference>
<accession>A0A7J7MIC2</accession>
<evidence type="ECO:0000313" key="2">
    <source>
        <dbReference type="Proteomes" id="UP000541444"/>
    </source>
</evidence>
<feature type="non-terminal residue" evidence="1">
    <location>
        <position position="77"/>
    </location>
</feature>
<gene>
    <name evidence="1" type="ORF">GIB67_017944</name>
</gene>
<dbReference type="AlphaFoldDB" id="A0A7J7MIC2"/>
<evidence type="ECO:0000313" key="1">
    <source>
        <dbReference type="EMBL" id="KAF6154562.1"/>
    </source>
</evidence>
<name>A0A7J7MIC2_9MAGN</name>
<comment type="caution">
    <text evidence="1">The sequence shown here is derived from an EMBL/GenBank/DDBJ whole genome shotgun (WGS) entry which is preliminary data.</text>
</comment>
<dbReference type="EMBL" id="JACGCM010001488">
    <property type="protein sequence ID" value="KAF6154562.1"/>
    <property type="molecule type" value="Genomic_DNA"/>
</dbReference>
<reference evidence="1 2" key="1">
    <citation type="journal article" date="2020" name="IScience">
        <title>Genome Sequencing of the Endangered Kingdonia uniflora (Circaeasteraceae, Ranunculales) Reveals Potential Mechanisms of Evolutionary Specialization.</title>
        <authorList>
            <person name="Sun Y."/>
            <person name="Deng T."/>
            <person name="Zhang A."/>
            <person name="Moore M.J."/>
            <person name="Landis J.B."/>
            <person name="Lin N."/>
            <person name="Zhang H."/>
            <person name="Zhang X."/>
            <person name="Huang J."/>
            <person name="Zhang X."/>
            <person name="Sun H."/>
            <person name="Wang H."/>
        </authorList>
    </citation>
    <scope>NUCLEOTIDE SEQUENCE [LARGE SCALE GENOMIC DNA]</scope>
    <source>
        <strain evidence="1">TB1705</strain>
        <tissue evidence="1">Leaf</tissue>
    </source>
</reference>